<dbReference type="AlphaFoldDB" id="W0V6H8"/>
<dbReference type="PATRIC" id="fig|1349767.4.peg.407"/>
<dbReference type="OrthoDB" id="8780389at2"/>
<evidence type="ECO:0000313" key="3">
    <source>
        <dbReference type="Proteomes" id="UP000027604"/>
    </source>
</evidence>
<dbReference type="RefSeq" id="WP_038494752.1">
    <property type="nucleotide sequence ID" value="NZ_BCTH01000105.1"/>
</dbReference>
<keyword evidence="1" id="KW-0812">Transmembrane</keyword>
<reference evidence="2 3" key="1">
    <citation type="journal article" date="2015" name="Genome Announc.">
        <title>Genome Sequence of Mushroom Soft-Rot Pathogen Janthinobacterium agaricidamnosum.</title>
        <authorList>
            <person name="Graupner K."/>
            <person name="Lackner G."/>
            <person name="Hertweck C."/>
        </authorList>
    </citation>
    <scope>NUCLEOTIDE SEQUENCE [LARGE SCALE GENOMIC DNA]</scope>
    <source>
        <strain evidence="3">NBRC 102515 / DSM 9628</strain>
    </source>
</reference>
<protein>
    <submittedName>
        <fullName evidence="2">PilW type IV pilus assembly protein</fullName>
    </submittedName>
</protein>
<gene>
    <name evidence="2" type="primary">pilW1</name>
    <name evidence="2" type="ORF">GJA_3815</name>
</gene>
<dbReference type="Pfam" id="PF16074">
    <property type="entry name" value="PilW"/>
    <property type="match status" value="1"/>
</dbReference>
<keyword evidence="1" id="KW-1133">Transmembrane helix</keyword>
<dbReference type="Proteomes" id="UP000027604">
    <property type="component" value="Chromosome I"/>
</dbReference>
<dbReference type="InterPro" id="IPR032092">
    <property type="entry name" value="PilW"/>
</dbReference>
<accession>W0V6H8</accession>
<sequence length="318" mass="33658">MSAGKHTGGWTVVELLISLATGLLVMLAASALLISTNGNYLNQAEAARLDDSGRYALDTISRAVRQSAFVNWDSSEAPVGTQPDDSASIGGLDARGISKGSHGIGTPLASSVNGSDVLAVRYFGAGIKGEGDGSVINCAGFGVGAAQTEAERGWSIFYVAPDSAGEAELRCKYRGDKSWGADAIVRGIDTFQVLYGLDSDDPADGVVNRYVNASAIDALDDKLALSGVDTAARARDKNRKTHWKRVVSIKIALLLHGERGSRQGSVPGHYDLFGKEYADLYGGMDPGTRIDEERLPLPMRQRARHLVVATILLRNPPG</sequence>
<keyword evidence="3" id="KW-1185">Reference proteome</keyword>
<evidence type="ECO:0000313" key="2">
    <source>
        <dbReference type="EMBL" id="CDG84429.1"/>
    </source>
</evidence>
<dbReference type="KEGG" id="jag:GJA_3815"/>
<dbReference type="HOGENOM" id="CLU_070062_0_0_4"/>
<keyword evidence="1" id="KW-0472">Membrane</keyword>
<feature type="transmembrane region" description="Helical" evidence="1">
    <location>
        <begin position="12"/>
        <end position="34"/>
    </location>
</feature>
<dbReference type="GO" id="GO:0043683">
    <property type="term" value="P:type IV pilus assembly"/>
    <property type="evidence" value="ECO:0007669"/>
    <property type="project" value="InterPro"/>
</dbReference>
<dbReference type="eggNOG" id="COG4966">
    <property type="taxonomic scope" value="Bacteria"/>
</dbReference>
<dbReference type="EMBL" id="HG322949">
    <property type="protein sequence ID" value="CDG84429.1"/>
    <property type="molecule type" value="Genomic_DNA"/>
</dbReference>
<dbReference type="STRING" id="1349767.GJA_3815"/>
<evidence type="ECO:0000256" key="1">
    <source>
        <dbReference type="SAM" id="Phobius"/>
    </source>
</evidence>
<proteinExistence type="predicted"/>
<name>W0V6H8_9BURK</name>
<organism evidence="2 3">
    <name type="scientific">Janthinobacterium agaricidamnosum NBRC 102515 = DSM 9628</name>
    <dbReference type="NCBI Taxonomy" id="1349767"/>
    <lineage>
        <taxon>Bacteria</taxon>
        <taxon>Pseudomonadati</taxon>
        <taxon>Pseudomonadota</taxon>
        <taxon>Betaproteobacteria</taxon>
        <taxon>Burkholderiales</taxon>
        <taxon>Oxalobacteraceae</taxon>
        <taxon>Janthinobacterium</taxon>
    </lineage>
</organism>